<dbReference type="PROSITE" id="PS50932">
    <property type="entry name" value="HTH_LACI_2"/>
    <property type="match status" value="1"/>
</dbReference>
<dbReference type="PANTHER" id="PTHR30146:SF153">
    <property type="entry name" value="LACTOSE OPERON REPRESSOR"/>
    <property type="match status" value="1"/>
</dbReference>
<feature type="domain" description="HTH lacI-type" evidence="5">
    <location>
        <begin position="44"/>
        <end position="98"/>
    </location>
</feature>
<keyword evidence="2" id="KW-0238">DNA-binding</keyword>
<dbReference type="eggNOG" id="COG1609">
    <property type="taxonomic scope" value="Bacteria"/>
</dbReference>
<dbReference type="InterPro" id="IPR028082">
    <property type="entry name" value="Peripla_BP_I"/>
</dbReference>
<keyword evidence="7" id="KW-1185">Reference proteome</keyword>
<dbReference type="CDD" id="cd01545">
    <property type="entry name" value="PBP1_SalR"/>
    <property type="match status" value="1"/>
</dbReference>
<dbReference type="AlphaFoldDB" id="R0D2V5"/>
<dbReference type="Gene3D" id="3.40.50.2300">
    <property type="match status" value="2"/>
</dbReference>
<dbReference type="InterPro" id="IPR010982">
    <property type="entry name" value="Lambda_DNA-bd_dom_sf"/>
</dbReference>
<evidence type="ECO:0000256" key="1">
    <source>
        <dbReference type="ARBA" id="ARBA00023015"/>
    </source>
</evidence>
<feature type="region of interest" description="Disordered" evidence="4">
    <location>
        <begin position="350"/>
        <end position="377"/>
    </location>
</feature>
<accession>R0D2V5</accession>
<dbReference type="CDD" id="cd01392">
    <property type="entry name" value="HTH_LacI"/>
    <property type="match status" value="1"/>
</dbReference>
<evidence type="ECO:0000313" key="7">
    <source>
        <dbReference type="Proteomes" id="UP000013063"/>
    </source>
</evidence>
<name>R0D2V5_CAUVI</name>
<dbReference type="SUPFAM" id="SSF53822">
    <property type="entry name" value="Periplasmic binding protein-like I"/>
    <property type="match status" value="1"/>
</dbReference>
<dbReference type="STRING" id="1292034.OR37_01166"/>
<dbReference type="EMBL" id="APMP01000004">
    <property type="protein sequence ID" value="ENZ82971.1"/>
    <property type="molecule type" value="Genomic_DNA"/>
</dbReference>
<dbReference type="GO" id="GO:0003700">
    <property type="term" value="F:DNA-binding transcription factor activity"/>
    <property type="evidence" value="ECO:0007669"/>
    <property type="project" value="TreeGrafter"/>
</dbReference>
<dbReference type="InterPro" id="IPR000843">
    <property type="entry name" value="HTH_LacI"/>
</dbReference>
<evidence type="ECO:0000256" key="4">
    <source>
        <dbReference type="SAM" id="MobiDB-lite"/>
    </source>
</evidence>
<reference evidence="6 7" key="1">
    <citation type="journal article" date="2013" name="Genome Announc.">
        <title>Draft Genome Sequence for Caulobacter sp. Strain OR37, a Bacterium Tolerant to Heavy Metals.</title>
        <authorList>
            <person name="Utturkar S.M."/>
            <person name="Bollmann A."/>
            <person name="Brzoska R.M."/>
            <person name="Klingeman D.M."/>
            <person name="Epstein S.E."/>
            <person name="Palumbo A.V."/>
            <person name="Brown S.D."/>
        </authorList>
    </citation>
    <scope>NUCLEOTIDE SEQUENCE [LARGE SCALE GENOMIC DNA]</scope>
    <source>
        <strain evidence="6 7">OR37</strain>
    </source>
</reference>
<evidence type="ECO:0000256" key="2">
    <source>
        <dbReference type="ARBA" id="ARBA00023125"/>
    </source>
</evidence>
<dbReference type="Pfam" id="PF13377">
    <property type="entry name" value="Peripla_BP_3"/>
    <property type="match status" value="1"/>
</dbReference>
<dbReference type="Gene3D" id="1.10.260.40">
    <property type="entry name" value="lambda repressor-like DNA-binding domains"/>
    <property type="match status" value="1"/>
</dbReference>
<keyword evidence="3" id="KW-0804">Transcription</keyword>
<dbReference type="Pfam" id="PF00356">
    <property type="entry name" value="LacI"/>
    <property type="match status" value="1"/>
</dbReference>
<dbReference type="PANTHER" id="PTHR30146">
    <property type="entry name" value="LACI-RELATED TRANSCRIPTIONAL REPRESSOR"/>
    <property type="match status" value="1"/>
</dbReference>
<dbReference type="GO" id="GO:0000976">
    <property type="term" value="F:transcription cis-regulatory region binding"/>
    <property type="evidence" value="ECO:0007669"/>
    <property type="project" value="TreeGrafter"/>
</dbReference>
<comment type="caution">
    <text evidence="6">The sequence shown here is derived from an EMBL/GenBank/DDBJ whole genome shotgun (WGS) entry which is preliminary data.</text>
</comment>
<dbReference type="SMART" id="SM00354">
    <property type="entry name" value="HTH_LACI"/>
    <property type="match status" value="1"/>
</dbReference>
<feature type="region of interest" description="Disordered" evidence="4">
    <location>
        <begin position="15"/>
        <end position="39"/>
    </location>
</feature>
<evidence type="ECO:0000313" key="6">
    <source>
        <dbReference type="EMBL" id="ENZ82971.1"/>
    </source>
</evidence>
<evidence type="ECO:0000259" key="5">
    <source>
        <dbReference type="PROSITE" id="PS50932"/>
    </source>
</evidence>
<organism evidence="6 7">
    <name type="scientific">Caulobacter vibrioides OR37</name>
    <dbReference type="NCBI Taxonomy" id="1292034"/>
    <lineage>
        <taxon>Bacteria</taxon>
        <taxon>Pseudomonadati</taxon>
        <taxon>Pseudomonadota</taxon>
        <taxon>Alphaproteobacteria</taxon>
        <taxon>Caulobacterales</taxon>
        <taxon>Caulobacteraceae</taxon>
        <taxon>Caulobacter</taxon>
    </lineage>
</organism>
<dbReference type="PRINTS" id="PR00036">
    <property type="entry name" value="HTHLACI"/>
</dbReference>
<dbReference type="Proteomes" id="UP000013063">
    <property type="component" value="Unassembled WGS sequence"/>
</dbReference>
<dbReference type="PATRIC" id="fig|1292034.3.peg.1157"/>
<protein>
    <submittedName>
        <fullName evidence="6">Transcriptional regulator, LacI family</fullName>
    </submittedName>
</protein>
<dbReference type="SUPFAM" id="SSF47413">
    <property type="entry name" value="lambda repressor-like DNA-binding domains"/>
    <property type="match status" value="1"/>
</dbReference>
<proteinExistence type="predicted"/>
<evidence type="ECO:0000256" key="3">
    <source>
        <dbReference type="ARBA" id="ARBA00023163"/>
    </source>
</evidence>
<sequence>MLAGLEYDKRKRSELLGNAVDSSKTPSSDPEDSELGVEGGRKRATINDIARLAGVSKKTVSRVINQSPFVRDETRERIEAVIAEWGYAPDPQARGLAFRRSFLIGMVYDNPNPQYVVNMQLGLLDGLRGSGFELVVHPCNRASPTFLNDIRAFVERQKLFGVVLPPSVSEDESVARLLSEIGCAYIRIASVELDKPEHMIVGRDRLGGEVMGRHLVDLGHTRIGFVTGLPNFRSSHERLGGFEDALRKAGLALDPDYVAQGAYTFESGVAAGEALLARTPRPTAIFCANDEMAAGALQAARRAGLNVPEDVTIVGFDDFQIAQSVWPPLTTIHIPTREVGRLAAEKLIGKETRDARDPAPTAPYLVLRESSAPPPKS</sequence>
<keyword evidence="1" id="KW-0805">Transcription regulation</keyword>
<dbReference type="InterPro" id="IPR046335">
    <property type="entry name" value="LacI/GalR-like_sensor"/>
</dbReference>
<dbReference type="PROSITE" id="PS00356">
    <property type="entry name" value="HTH_LACI_1"/>
    <property type="match status" value="1"/>
</dbReference>
<gene>
    <name evidence="6" type="ORF">OR37_01166</name>
</gene>